<dbReference type="Pfam" id="PF00497">
    <property type="entry name" value="SBP_bac_3"/>
    <property type="match status" value="1"/>
</dbReference>
<name>A0A1T4Q469_9BACT</name>
<evidence type="ECO:0000259" key="4">
    <source>
        <dbReference type="Pfam" id="PF00497"/>
    </source>
</evidence>
<evidence type="ECO:0000256" key="3">
    <source>
        <dbReference type="ARBA" id="ARBA00022729"/>
    </source>
</evidence>
<sequence length="261" mass="28380">MQKKIFSAVCISLIFTGLFMLTACSKREKVTHLLQLSGKQFAVPTGTVADKLVLSKFPDAKFQYYNSVLDAALAVQAGKADAAAYDEPILKNIAAKNKGLTVLPELITKDNYGFAVQSNRQDLKQAIDLVVSDLKKNGSYDAMLQRWLPKTGNPAPMPEIKLTGSKGVLKFGTSAVTEPFSFMDASHTVVGLDIEIARYVAQKLDMTLEVVNMDFGAMIPALMAGKVDMIGACITITEERSKKVLFSEPYYVGGIAALVRQ</sequence>
<dbReference type="Gene3D" id="3.40.190.10">
    <property type="entry name" value="Periplasmic binding protein-like II"/>
    <property type="match status" value="3"/>
</dbReference>
<dbReference type="PROSITE" id="PS51257">
    <property type="entry name" value="PROKAR_LIPOPROTEIN"/>
    <property type="match status" value="1"/>
</dbReference>
<dbReference type="InterPro" id="IPR018313">
    <property type="entry name" value="SBP_3_CS"/>
</dbReference>
<dbReference type="GO" id="GO:0030313">
    <property type="term" value="C:cell envelope"/>
    <property type="evidence" value="ECO:0007669"/>
    <property type="project" value="UniProtKB-SubCell"/>
</dbReference>
<dbReference type="AlphaFoldDB" id="A0A1T4Q469"/>
<dbReference type="SUPFAM" id="SSF53850">
    <property type="entry name" value="Periplasmic binding protein-like II"/>
    <property type="match status" value="2"/>
</dbReference>
<organism evidence="5 6">
    <name type="scientific">Trichlorobacter thiogenes</name>
    <dbReference type="NCBI Taxonomy" id="115783"/>
    <lineage>
        <taxon>Bacteria</taxon>
        <taxon>Pseudomonadati</taxon>
        <taxon>Thermodesulfobacteriota</taxon>
        <taxon>Desulfuromonadia</taxon>
        <taxon>Geobacterales</taxon>
        <taxon>Geobacteraceae</taxon>
        <taxon>Trichlorobacter</taxon>
    </lineage>
</organism>
<dbReference type="STRING" id="115783.SAMN02745119_02225"/>
<reference evidence="6" key="1">
    <citation type="submission" date="2017-02" db="EMBL/GenBank/DDBJ databases">
        <authorList>
            <person name="Varghese N."/>
            <person name="Submissions S."/>
        </authorList>
    </citation>
    <scope>NUCLEOTIDE SEQUENCE [LARGE SCALE GENOMIC DNA]</scope>
    <source>
        <strain evidence="6">ATCC BAA-34</strain>
    </source>
</reference>
<evidence type="ECO:0000256" key="1">
    <source>
        <dbReference type="ARBA" id="ARBA00004196"/>
    </source>
</evidence>
<keyword evidence="6" id="KW-1185">Reference proteome</keyword>
<evidence type="ECO:0000313" key="5">
    <source>
        <dbReference type="EMBL" id="SJZ98543.1"/>
    </source>
</evidence>
<dbReference type="PANTHER" id="PTHR35936">
    <property type="entry name" value="MEMBRANE-BOUND LYTIC MUREIN TRANSGLYCOSYLASE F"/>
    <property type="match status" value="1"/>
</dbReference>
<dbReference type="EMBL" id="FUWR01000012">
    <property type="protein sequence ID" value="SJZ98543.1"/>
    <property type="molecule type" value="Genomic_DNA"/>
</dbReference>
<accession>A0A1T4Q469</accession>
<dbReference type="PROSITE" id="PS01039">
    <property type="entry name" value="SBP_BACTERIAL_3"/>
    <property type="match status" value="1"/>
</dbReference>
<dbReference type="InterPro" id="IPR001638">
    <property type="entry name" value="Solute-binding_3/MltF_N"/>
</dbReference>
<evidence type="ECO:0000256" key="2">
    <source>
        <dbReference type="ARBA" id="ARBA00010333"/>
    </source>
</evidence>
<dbReference type="PANTHER" id="PTHR35936:SF19">
    <property type="entry name" value="AMINO-ACID-BINDING PROTEIN YXEM-RELATED"/>
    <property type="match status" value="1"/>
</dbReference>
<keyword evidence="3" id="KW-0732">Signal</keyword>
<comment type="subcellular location">
    <subcellularLocation>
        <location evidence="1">Cell envelope</location>
    </subcellularLocation>
</comment>
<gene>
    <name evidence="5" type="ORF">SAMN02745119_02225</name>
</gene>
<dbReference type="OrthoDB" id="6192933at2"/>
<proteinExistence type="inferred from homology"/>
<protein>
    <submittedName>
        <fullName evidence="5">Amino acid ABC transporter substrate-binding protein, PAAT family</fullName>
    </submittedName>
</protein>
<dbReference type="Proteomes" id="UP000190102">
    <property type="component" value="Unassembled WGS sequence"/>
</dbReference>
<comment type="similarity">
    <text evidence="2">Belongs to the bacterial solute-binding protein 3 family.</text>
</comment>
<dbReference type="RefSeq" id="WP_078790499.1">
    <property type="nucleotide sequence ID" value="NZ_FUWR01000012.1"/>
</dbReference>
<feature type="domain" description="Solute-binding protein family 3/N-terminal" evidence="4">
    <location>
        <begin position="169"/>
        <end position="260"/>
    </location>
</feature>
<evidence type="ECO:0000313" key="6">
    <source>
        <dbReference type="Proteomes" id="UP000190102"/>
    </source>
</evidence>